<dbReference type="EMBL" id="CM001222">
    <property type="protein sequence ID" value="KEH25813.1"/>
    <property type="molecule type" value="Genomic_DNA"/>
</dbReference>
<reference evidence="2" key="3">
    <citation type="submission" date="2015-04" db="UniProtKB">
        <authorList>
            <consortium name="EnsemblPlants"/>
        </authorList>
    </citation>
    <scope>IDENTIFICATION</scope>
    <source>
        <strain evidence="2">cv. Jemalong A17</strain>
    </source>
</reference>
<organism evidence="1 3">
    <name type="scientific">Medicago truncatula</name>
    <name type="common">Barrel medic</name>
    <name type="synonym">Medicago tribuloides</name>
    <dbReference type="NCBI Taxonomy" id="3880"/>
    <lineage>
        <taxon>Eukaryota</taxon>
        <taxon>Viridiplantae</taxon>
        <taxon>Streptophyta</taxon>
        <taxon>Embryophyta</taxon>
        <taxon>Tracheophyta</taxon>
        <taxon>Spermatophyta</taxon>
        <taxon>Magnoliopsida</taxon>
        <taxon>eudicotyledons</taxon>
        <taxon>Gunneridae</taxon>
        <taxon>Pentapetalae</taxon>
        <taxon>rosids</taxon>
        <taxon>fabids</taxon>
        <taxon>Fabales</taxon>
        <taxon>Fabaceae</taxon>
        <taxon>Papilionoideae</taxon>
        <taxon>50 kb inversion clade</taxon>
        <taxon>NPAAA clade</taxon>
        <taxon>Hologalegina</taxon>
        <taxon>IRL clade</taxon>
        <taxon>Trifolieae</taxon>
        <taxon>Medicago</taxon>
    </lineage>
</organism>
<dbReference type="Proteomes" id="UP000002051">
    <property type="component" value="Chromosome 6"/>
</dbReference>
<reference evidence="1 3" key="2">
    <citation type="journal article" date="2014" name="BMC Genomics">
        <title>An improved genome release (version Mt4.0) for the model legume Medicago truncatula.</title>
        <authorList>
            <person name="Tang H."/>
            <person name="Krishnakumar V."/>
            <person name="Bidwell S."/>
            <person name="Rosen B."/>
            <person name="Chan A."/>
            <person name="Zhou S."/>
            <person name="Gentzbittel L."/>
            <person name="Childs K.L."/>
            <person name="Yandell M."/>
            <person name="Gundlach H."/>
            <person name="Mayer K.F."/>
            <person name="Schwartz D.C."/>
            <person name="Town C.D."/>
        </authorList>
    </citation>
    <scope>GENOME REANNOTATION</scope>
    <source>
        <strain evidence="1">A17</strain>
        <strain evidence="2 3">cv. Jemalong A17</strain>
    </source>
</reference>
<gene>
    <name evidence="1" type="ordered locus">MTR_6g034745</name>
</gene>
<evidence type="ECO:0000313" key="1">
    <source>
        <dbReference type="EMBL" id="KEH25813.1"/>
    </source>
</evidence>
<proteinExistence type="predicted"/>
<accession>A0A072U9Q6</accession>
<dbReference type="AlphaFoldDB" id="A0A072U9Q6"/>
<reference evidence="1 3" key="1">
    <citation type="journal article" date="2011" name="Nature">
        <title>The Medicago genome provides insight into the evolution of rhizobial symbioses.</title>
        <authorList>
            <person name="Young N.D."/>
            <person name="Debelle F."/>
            <person name="Oldroyd G.E."/>
            <person name="Geurts R."/>
            <person name="Cannon S.B."/>
            <person name="Udvardi M.K."/>
            <person name="Benedito V.A."/>
            <person name="Mayer K.F."/>
            <person name="Gouzy J."/>
            <person name="Schoof H."/>
            <person name="Van de Peer Y."/>
            <person name="Proost S."/>
            <person name="Cook D.R."/>
            <person name="Meyers B.C."/>
            <person name="Spannagl M."/>
            <person name="Cheung F."/>
            <person name="De Mita S."/>
            <person name="Krishnakumar V."/>
            <person name="Gundlach H."/>
            <person name="Zhou S."/>
            <person name="Mudge J."/>
            <person name="Bharti A.K."/>
            <person name="Murray J.D."/>
            <person name="Naoumkina M.A."/>
            <person name="Rosen B."/>
            <person name="Silverstein K.A."/>
            <person name="Tang H."/>
            <person name="Rombauts S."/>
            <person name="Zhao P.X."/>
            <person name="Zhou P."/>
            <person name="Barbe V."/>
            <person name="Bardou P."/>
            <person name="Bechner M."/>
            <person name="Bellec A."/>
            <person name="Berger A."/>
            <person name="Berges H."/>
            <person name="Bidwell S."/>
            <person name="Bisseling T."/>
            <person name="Choisne N."/>
            <person name="Couloux A."/>
            <person name="Denny R."/>
            <person name="Deshpande S."/>
            <person name="Dai X."/>
            <person name="Doyle J.J."/>
            <person name="Dudez A.M."/>
            <person name="Farmer A.D."/>
            <person name="Fouteau S."/>
            <person name="Franken C."/>
            <person name="Gibelin C."/>
            <person name="Gish J."/>
            <person name="Goldstein S."/>
            <person name="Gonzalez A.J."/>
            <person name="Green P.J."/>
            <person name="Hallab A."/>
            <person name="Hartog M."/>
            <person name="Hua A."/>
            <person name="Humphray S.J."/>
            <person name="Jeong D.H."/>
            <person name="Jing Y."/>
            <person name="Jocker A."/>
            <person name="Kenton S.M."/>
            <person name="Kim D.J."/>
            <person name="Klee K."/>
            <person name="Lai H."/>
            <person name="Lang C."/>
            <person name="Lin S."/>
            <person name="Macmil S.L."/>
            <person name="Magdelenat G."/>
            <person name="Matthews L."/>
            <person name="McCorrison J."/>
            <person name="Monaghan E.L."/>
            <person name="Mun J.H."/>
            <person name="Najar F.Z."/>
            <person name="Nicholson C."/>
            <person name="Noirot C."/>
            <person name="O'Bleness M."/>
            <person name="Paule C.R."/>
            <person name="Poulain J."/>
            <person name="Prion F."/>
            <person name="Qin B."/>
            <person name="Qu C."/>
            <person name="Retzel E.F."/>
            <person name="Riddle C."/>
            <person name="Sallet E."/>
            <person name="Samain S."/>
            <person name="Samson N."/>
            <person name="Sanders I."/>
            <person name="Saurat O."/>
            <person name="Scarpelli C."/>
            <person name="Schiex T."/>
            <person name="Segurens B."/>
            <person name="Severin A.J."/>
            <person name="Sherrier D.J."/>
            <person name="Shi R."/>
            <person name="Sims S."/>
            <person name="Singer S.R."/>
            <person name="Sinharoy S."/>
            <person name="Sterck L."/>
            <person name="Viollet A."/>
            <person name="Wang B.B."/>
            <person name="Wang K."/>
            <person name="Wang M."/>
            <person name="Wang X."/>
            <person name="Warfsmann J."/>
            <person name="Weissenbach J."/>
            <person name="White D.D."/>
            <person name="White J.D."/>
            <person name="Wiley G.B."/>
            <person name="Wincker P."/>
            <person name="Xing Y."/>
            <person name="Yang L."/>
            <person name="Yao Z."/>
            <person name="Ying F."/>
            <person name="Zhai J."/>
            <person name="Zhou L."/>
            <person name="Zuber A."/>
            <person name="Denarie J."/>
            <person name="Dixon R.A."/>
            <person name="May G.D."/>
            <person name="Schwartz D.C."/>
            <person name="Rogers J."/>
            <person name="Quetier F."/>
            <person name="Town C.D."/>
            <person name="Roe B.A."/>
        </authorList>
    </citation>
    <scope>NUCLEOTIDE SEQUENCE [LARGE SCALE GENOMIC DNA]</scope>
    <source>
        <strain evidence="1">A17</strain>
        <strain evidence="2 3">cv. Jemalong A17</strain>
    </source>
</reference>
<evidence type="ECO:0008006" key="4">
    <source>
        <dbReference type="Google" id="ProtNLM"/>
    </source>
</evidence>
<evidence type="ECO:0000313" key="2">
    <source>
        <dbReference type="EnsemblPlants" id="KEH25813"/>
    </source>
</evidence>
<name>A0A072U9Q6_MEDTR</name>
<sequence length="317" mass="35902">MNQQQPLKNNEADPEILVLHNIVQIPEVAVRLLVLPPDLKVDFFMDRCGIQDGGSLDANIVGMSLLRFDACPSSWFRKKNAAAVNIESEKIIYGSQEDDVGAIKLKETLISFTWAESYGARTFGLGVSTLKGYAQIHGHVDLEDHVEELIVSLDPSKAVVYKIPSPPTKKKQRSRPCSTTVSVLQLHMALISTPPRTPLRIIKKVQERVQCFILQWYHGRILANYQKNFMHLGAPFCSRCSEEVETSLHARRDCPDAMSVWLNSVPDQFRIHVEHMRSEKVVPDLLTYCCVVDAYSDIKYGRNFEFVLNKMDVDDCP</sequence>
<keyword evidence="3" id="KW-1185">Reference proteome</keyword>
<dbReference type="EnsemblPlants" id="KEH25813">
    <property type="protein sequence ID" value="KEH25813"/>
    <property type="gene ID" value="MTR_6g034745"/>
</dbReference>
<protein>
    <recommendedName>
        <fullName evidence="4">Reverse transcriptase zinc-binding domain-containing protein</fullName>
    </recommendedName>
</protein>
<dbReference type="HOGENOM" id="CLU_878173_0_0_1"/>
<evidence type="ECO:0000313" key="3">
    <source>
        <dbReference type="Proteomes" id="UP000002051"/>
    </source>
</evidence>